<feature type="domain" description="Metallo-beta-lactamase" evidence="1">
    <location>
        <begin position="26"/>
        <end position="183"/>
    </location>
</feature>
<dbReference type="RefSeq" id="WP_271634571.1">
    <property type="nucleotide sequence ID" value="NZ_CP094970.1"/>
</dbReference>
<protein>
    <submittedName>
        <fullName evidence="2">MBL fold metallo-hydrolase</fullName>
    </submittedName>
</protein>
<sequence length="247" mass="26253">MSIALTSHGWTQLGPHSYARRYEPYDVTIGLIVGSDALLVVDSRASVAEGEELLADVRTLSDKPIRGVVNTHRHVDHTQGNAAFKGVDAIGHETLDEVAIGLSSAWSTDLGDCLVEVVHPGAAHTAGDVVVKVVPDRVAYVGDLVEESGPPAYGDDSYPLEWGAALDLVVGLCEPEATVVPGHGDAVDRDFVQEQRQTILDVANQIRAAAAAGMTIEDALAQKWPLEPSLLEHAVRRGYEQLGVPAT</sequence>
<keyword evidence="3" id="KW-1185">Reference proteome</keyword>
<evidence type="ECO:0000313" key="3">
    <source>
        <dbReference type="Proteomes" id="UP001164390"/>
    </source>
</evidence>
<dbReference type="AlphaFoldDB" id="A0AA46TI59"/>
<organism evidence="2 3">
    <name type="scientific">Solicola gregarius</name>
    <dbReference type="NCBI Taxonomy" id="2908642"/>
    <lineage>
        <taxon>Bacteria</taxon>
        <taxon>Bacillati</taxon>
        <taxon>Actinomycetota</taxon>
        <taxon>Actinomycetes</taxon>
        <taxon>Propionibacteriales</taxon>
        <taxon>Nocardioidaceae</taxon>
        <taxon>Solicola</taxon>
    </lineage>
</organism>
<reference evidence="2" key="1">
    <citation type="submission" date="2022-01" db="EMBL/GenBank/DDBJ databases">
        <title>Nocardioidaceae gen. sp. A5X3R13.</title>
        <authorList>
            <person name="Lopez Marin M.A."/>
            <person name="Uhlik O."/>
        </authorList>
    </citation>
    <scope>NUCLEOTIDE SEQUENCE</scope>
    <source>
        <strain evidence="2">A5X3R13</strain>
    </source>
</reference>
<dbReference type="SUPFAM" id="SSF56281">
    <property type="entry name" value="Metallo-hydrolase/oxidoreductase"/>
    <property type="match status" value="1"/>
</dbReference>
<dbReference type="InterPro" id="IPR036866">
    <property type="entry name" value="RibonucZ/Hydroxyglut_hydro"/>
</dbReference>
<dbReference type="SMART" id="SM00849">
    <property type="entry name" value="Lactamase_B"/>
    <property type="match status" value="1"/>
</dbReference>
<gene>
    <name evidence="2" type="ORF">L0C25_01320</name>
</gene>
<name>A0AA46TI59_9ACTN</name>
<dbReference type="InterPro" id="IPR001279">
    <property type="entry name" value="Metallo-B-lactamas"/>
</dbReference>
<dbReference type="Pfam" id="PF00753">
    <property type="entry name" value="Lactamase_B"/>
    <property type="match status" value="1"/>
</dbReference>
<dbReference type="EMBL" id="CP094970">
    <property type="protein sequence ID" value="UYM05746.1"/>
    <property type="molecule type" value="Genomic_DNA"/>
</dbReference>
<dbReference type="KEGG" id="sgrg:L0C25_01320"/>
<dbReference type="Gene3D" id="3.60.15.10">
    <property type="entry name" value="Ribonuclease Z/Hydroxyacylglutathione hydrolase-like"/>
    <property type="match status" value="1"/>
</dbReference>
<proteinExistence type="predicted"/>
<dbReference type="Proteomes" id="UP001164390">
    <property type="component" value="Chromosome"/>
</dbReference>
<dbReference type="PANTHER" id="PTHR42951">
    <property type="entry name" value="METALLO-BETA-LACTAMASE DOMAIN-CONTAINING"/>
    <property type="match status" value="1"/>
</dbReference>
<evidence type="ECO:0000313" key="2">
    <source>
        <dbReference type="EMBL" id="UYM05746.1"/>
    </source>
</evidence>
<accession>A0AA46TI59</accession>
<evidence type="ECO:0000259" key="1">
    <source>
        <dbReference type="SMART" id="SM00849"/>
    </source>
</evidence>
<dbReference type="PANTHER" id="PTHR42951:SF4">
    <property type="entry name" value="ACYL-COENZYME A THIOESTERASE MBLAC2"/>
    <property type="match status" value="1"/>
</dbReference>
<dbReference type="CDD" id="cd16282">
    <property type="entry name" value="metallo-hydrolase-like_MBL-fold"/>
    <property type="match status" value="1"/>
</dbReference>
<dbReference type="InterPro" id="IPR050855">
    <property type="entry name" value="NDM-1-like"/>
</dbReference>